<evidence type="ECO:0000256" key="1">
    <source>
        <dbReference type="SAM" id="Phobius"/>
    </source>
</evidence>
<organism evidence="4 5">
    <name type="scientific">Flagellimonas maritima</name>
    <dbReference type="NCBI Taxonomy" id="1383885"/>
    <lineage>
        <taxon>Bacteria</taxon>
        <taxon>Pseudomonadati</taxon>
        <taxon>Bacteroidota</taxon>
        <taxon>Flavobacteriia</taxon>
        <taxon>Flavobacteriales</taxon>
        <taxon>Flavobacteriaceae</taxon>
        <taxon>Flagellimonas</taxon>
    </lineage>
</organism>
<feature type="chain" id="PRO_5016462016" description="HTH luxR-type domain-containing protein" evidence="2">
    <location>
        <begin position="19"/>
        <end position="923"/>
    </location>
</feature>
<dbReference type="InterPro" id="IPR036388">
    <property type="entry name" value="WH-like_DNA-bd_sf"/>
</dbReference>
<gene>
    <name evidence="4" type="ORF">HME9304_01964</name>
</gene>
<dbReference type="Pfam" id="PF07494">
    <property type="entry name" value="Reg_prop"/>
    <property type="match status" value="1"/>
</dbReference>
<keyword evidence="2" id="KW-0732">Signal</keyword>
<dbReference type="Proteomes" id="UP000248536">
    <property type="component" value="Chromosome"/>
</dbReference>
<dbReference type="InterPro" id="IPR011047">
    <property type="entry name" value="Quinoprotein_ADH-like_sf"/>
</dbReference>
<dbReference type="SUPFAM" id="SSF50998">
    <property type="entry name" value="Quinoprotein alcohol dehydrogenase-like"/>
    <property type="match status" value="1"/>
</dbReference>
<dbReference type="RefSeq" id="WP_112378388.1">
    <property type="nucleotide sequence ID" value="NZ_CP030104.1"/>
</dbReference>
<feature type="transmembrane region" description="Helical" evidence="1">
    <location>
        <begin position="731"/>
        <end position="752"/>
    </location>
</feature>
<keyword evidence="5" id="KW-1185">Reference proteome</keyword>
<dbReference type="InterPro" id="IPR016032">
    <property type="entry name" value="Sig_transdc_resp-reg_C-effctor"/>
</dbReference>
<evidence type="ECO:0000256" key="2">
    <source>
        <dbReference type="SAM" id="SignalP"/>
    </source>
</evidence>
<evidence type="ECO:0000313" key="5">
    <source>
        <dbReference type="Proteomes" id="UP000248536"/>
    </source>
</evidence>
<dbReference type="InterPro" id="IPR011123">
    <property type="entry name" value="Y_Y_Y"/>
</dbReference>
<dbReference type="OrthoDB" id="1090267at2"/>
<reference evidence="4 5" key="1">
    <citation type="submission" date="2018-06" db="EMBL/GenBank/DDBJ databases">
        <title>Spongiibacterium sp. HME9304 Genome sequencing and assembly.</title>
        <authorList>
            <person name="Kang H."/>
            <person name="Kim H."/>
            <person name="Joh K."/>
        </authorList>
    </citation>
    <scope>NUCLEOTIDE SEQUENCE [LARGE SCALE GENOMIC DNA]</scope>
    <source>
        <strain evidence="4 5">HME9304</strain>
    </source>
</reference>
<dbReference type="Gene3D" id="2.60.40.10">
    <property type="entry name" value="Immunoglobulins"/>
    <property type="match status" value="1"/>
</dbReference>
<dbReference type="SUPFAM" id="SSF46894">
    <property type="entry name" value="C-terminal effector domain of the bipartite response regulators"/>
    <property type="match status" value="1"/>
</dbReference>
<evidence type="ECO:0000259" key="3">
    <source>
        <dbReference type="SMART" id="SM00421"/>
    </source>
</evidence>
<dbReference type="InterPro" id="IPR011110">
    <property type="entry name" value="Reg_prop"/>
</dbReference>
<evidence type="ECO:0000313" key="4">
    <source>
        <dbReference type="EMBL" id="AWX44958.1"/>
    </source>
</evidence>
<dbReference type="GO" id="GO:0003677">
    <property type="term" value="F:DNA binding"/>
    <property type="evidence" value="ECO:0007669"/>
    <property type="project" value="InterPro"/>
</dbReference>
<dbReference type="Gene3D" id="1.10.10.10">
    <property type="entry name" value="Winged helix-like DNA-binding domain superfamily/Winged helix DNA-binding domain"/>
    <property type="match status" value="1"/>
</dbReference>
<feature type="domain" description="HTH luxR-type" evidence="3">
    <location>
        <begin position="863"/>
        <end position="920"/>
    </location>
</feature>
<dbReference type="SMART" id="SM00421">
    <property type="entry name" value="HTH_LUXR"/>
    <property type="match status" value="1"/>
</dbReference>
<dbReference type="AlphaFoldDB" id="A0A2Z4LUB8"/>
<dbReference type="InterPro" id="IPR013783">
    <property type="entry name" value="Ig-like_fold"/>
</dbReference>
<name>A0A2Z4LUB8_9FLAO</name>
<keyword evidence="1" id="KW-0472">Membrane</keyword>
<dbReference type="EMBL" id="CP030104">
    <property type="protein sequence ID" value="AWX44958.1"/>
    <property type="molecule type" value="Genomic_DNA"/>
</dbReference>
<dbReference type="InterPro" id="IPR000792">
    <property type="entry name" value="Tscrpt_reg_LuxR_C"/>
</dbReference>
<sequence length="923" mass="107464">MRNLIFLLYFFVSCTIAAQELPPIKKFSPQDYGGDNQNWMVSQSDDHYIYVANNNGLLEYDGEIWKSYPTPNNSILRAVKVIGRKIYTGCYAEFGYWEKDKYGDLYYTSLISKFKNIDFQDDQIWNIIAYGDWILFQSSHKLFFYNPKDNLFKIIHSQEIIYKVFSIQNKIYYHVANMGLYKIENGISTLVVDDKIIKEGRVIGLYGSEANLLLLTRNRGFFEYDGENLRRWKTDIDSDLSQMNIFTAIKLNNGEFVLGTILNGLLHLDQNGKKKFEIGQRNGLSNNTVLSLFEDKRNNLWVGLDNGINCLNLKSKISNYVDYYGALGTVYCTELYKGNFYAGTNQGLFYRPIDRPNQEFQFIKGTAGQVWSLFNFNDRSLLCGHHLGTFLIEGDKSEQISSVLGAWDFRKIPSKNNLLLQGNYNGLHILEFRDGEWISKNKIKGFKYSSRFIEIDKKDNIWVSNEYKGVFKIRLDSSYESVANIQKLTSLKIGKTSSLVSYEDDLLYNSENGIYKYNTEQEKFIKDEHLHQLFSSLGKVSGRLTVDKSGKLWLFSEENISYLHHNDLTNEIGLKNIPMPSGLRNGILGFENIELLSEENYILGKTDGFLKIDLSKEPPKIEHRLFLNSVTITDLNGKSKKIQVDSIAEFENKRGVLSFNYSVPQYQKFKSVKYSYKLDGLLNKWSPWRNSPSVQFENLPFGDYQLSIKAKVGNEVVKNKEVFTFKVNKPWYISNIALFSYTIFLIFFGFFVHKAYKFYYQKILRHEQIQNEKTIIEIQNERLNQGMENKNRELAISTMSIIKKNELLGKIKKQLKKGYKNENIDRAINLIENNLNNNKDWKFFKQAFDNADKEFLTNIKAAHPELTPNDLKFCAYLRLNLSSKEIAPLLNISIKSVETKRYRLRKRLKLDHDEHLVNYILKF</sequence>
<dbReference type="GO" id="GO:0006355">
    <property type="term" value="P:regulation of DNA-templated transcription"/>
    <property type="evidence" value="ECO:0007669"/>
    <property type="project" value="InterPro"/>
</dbReference>
<feature type="signal peptide" evidence="2">
    <location>
        <begin position="1"/>
        <end position="18"/>
    </location>
</feature>
<proteinExistence type="predicted"/>
<dbReference type="KEGG" id="spon:HME9304_01964"/>
<dbReference type="Gene3D" id="2.130.10.10">
    <property type="entry name" value="YVTN repeat-like/Quinoprotein amine dehydrogenase"/>
    <property type="match status" value="2"/>
</dbReference>
<dbReference type="Pfam" id="PF07495">
    <property type="entry name" value="Y_Y_Y"/>
    <property type="match status" value="1"/>
</dbReference>
<dbReference type="InterPro" id="IPR015943">
    <property type="entry name" value="WD40/YVTN_repeat-like_dom_sf"/>
</dbReference>
<protein>
    <recommendedName>
        <fullName evidence="3">HTH luxR-type domain-containing protein</fullName>
    </recommendedName>
</protein>
<accession>A0A2Z4LUB8</accession>
<keyword evidence="1" id="KW-1133">Transmembrane helix</keyword>
<keyword evidence="1" id="KW-0812">Transmembrane</keyword>